<evidence type="ECO:0000313" key="1">
    <source>
        <dbReference type="EMBL" id="SFX80035.1"/>
    </source>
</evidence>
<sequence>MAIEFSLEADAQLEQGVLTDVLTRCGAQDVEPSDRGFNGWFPESGLSFYVRIRSIEQGMGSASPDCVLAEFLPSPQDWRVEYRINFRYNSDEYNACSSTLREVVACLVESSPCKFVVSFQSEQVYCLRNQRGLEIFKVI</sequence>
<reference evidence="1 2" key="1">
    <citation type="submission" date="2016-11" db="EMBL/GenBank/DDBJ databases">
        <authorList>
            <person name="Varghese N."/>
            <person name="Submissions S."/>
        </authorList>
    </citation>
    <scope>NUCLEOTIDE SEQUENCE [LARGE SCALE GENOMIC DNA]</scope>
    <source>
        <strain evidence="1 2">NFR18</strain>
    </source>
</reference>
<gene>
    <name evidence="1" type="ORF">SAMN03097694_3298</name>
</gene>
<comment type="caution">
    <text evidence="1">The sequence shown here is derived from an EMBL/GenBank/DDBJ whole genome shotgun (WGS) entry which is preliminary data.</text>
</comment>
<protein>
    <submittedName>
        <fullName evidence="1">Uncharacterized protein</fullName>
    </submittedName>
</protein>
<proteinExistence type="predicted"/>
<evidence type="ECO:0000313" key="2">
    <source>
        <dbReference type="Proteomes" id="UP000182489"/>
    </source>
</evidence>
<name>A0AB38C9Z6_9BURK</name>
<dbReference type="RefSeq" id="WP_072454672.1">
    <property type="nucleotide sequence ID" value="NZ_FPKH01000003.1"/>
</dbReference>
<dbReference type="EMBL" id="FPKH01000003">
    <property type="protein sequence ID" value="SFX80035.1"/>
    <property type="molecule type" value="Genomic_DNA"/>
</dbReference>
<accession>A0AB38C9Z6</accession>
<dbReference type="Proteomes" id="UP000182489">
    <property type="component" value="Unassembled WGS sequence"/>
</dbReference>
<dbReference type="AlphaFoldDB" id="A0AB38C9Z6"/>
<organism evidence="1 2">
    <name type="scientific">Janthinobacterium lividum</name>
    <dbReference type="NCBI Taxonomy" id="29581"/>
    <lineage>
        <taxon>Bacteria</taxon>
        <taxon>Pseudomonadati</taxon>
        <taxon>Pseudomonadota</taxon>
        <taxon>Betaproteobacteria</taxon>
        <taxon>Burkholderiales</taxon>
        <taxon>Oxalobacteraceae</taxon>
        <taxon>Janthinobacterium</taxon>
    </lineage>
</organism>